<name>A0A5C3NZZ9_9APHY</name>
<gene>
    <name evidence="1" type="ORF">K466DRAFT_277507</name>
</gene>
<evidence type="ECO:0000313" key="2">
    <source>
        <dbReference type="Proteomes" id="UP000308197"/>
    </source>
</evidence>
<reference evidence="1 2" key="1">
    <citation type="journal article" date="2019" name="Nat. Ecol. Evol.">
        <title>Megaphylogeny resolves global patterns of mushroom evolution.</title>
        <authorList>
            <person name="Varga T."/>
            <person name="Krizsan K."/>
            <person name="Foldi C."/>
            <person name="Dima B."/>
            <person name="Sanchez-Garcia M."/>
            <person name="Sanchez-Ramirez S."/>
            <person name="Szollosi G.J."/>
            <person name="Szarkandi J.G."/>
            <person name="Papp V."/>
            <person name="Albert L."/>
            <person name="Andreopoulos W."/>
            <person name="Angelini C."/>
            <person name="Antonin V."/>
            <person name="Barry K.W."/>
            <person name="Bougher N.L."/>
            <person name="Buchanan P."/>
            <person name="Buyck B."/>
            <person name="Bense V."/>
            <person name="Catcheside P."/>
            <person name="Chovatia M."/>
            <person name="Cooper J."/>
            <person name="Damon W."/>
            <person name="Desjardin D."/>
            <person name="Finy P."/>
            <person name="Geml J."/>
            <person name="Haridas S."/>
            <person name="Hughes K."/>
            <person name="Justo A."/>
            <person name="Karasinski D."/>
            <person name="Kautmanova I."/>
            <person name="Kiss B."/>
            <person name="Kocsube S."/>
            <person name="Kotiranta H."/>
            <person name="LaButti K.M."/>
            <person name="Lechner B.E."/>
            <person name="Liimatainen K."/>
            <person name="Lipzen A."/>
            <person name="Lukacs Z."/>
            <person name="Mihaltcheva S."/>
            <person name="Morgado L.N."/>
            <person name="Niskanen T."/>
            <person name="Noordeloos M.E."/>
            <person name="Ohm R.A."/>
            <person name="Ortiz-Santana B."/>
            <person name="Ovrebo C."/>
            <person name="Racz N."/>
            <person name="Riley R."/>
            <person name="Savchenko A."/>
            <person name="Shiryaev A."/>
            <person name="Soop K."/>
            <person name="Spirin V."/>
            <person name="Szebenyi C."/>
            <person name="Tomsovsky M."/>
            <person name="Tulloss R.E."/>
            <person name="Uehling J."/>
            <person name="Grigoriev I.V."/>
            <person name="Vagvolgyi C."/>
            <person name="Papp T."/>
            <person name="Martin F.M."/>
            <person name="Miettinen O."/>
            <person name="Hibbett D.S."/>
            <person name="Nagy L.G."/>
        </authorList>
    </citation>
    <scope>NUCLEOTIDE SEQUENCE [LARGE SCALE GENOMIC DNA]</scope>
    <source>
        <strain evidence="1 2">HHB13444</strain>
    </source>
</reference>
<sequence>MRRRPATFSISSSNASSSLAPILVRRRILPNRNRVQLLPPYNAGARTSSSLHHPITHSIHSHHRNSPPWSSWYTGRPPARSPVHCSSCIAATWDAGNTHLCIPRPSRRLAMDPHAPPTAMPPVLPSYVSYCASSAHRVSLLPLADIIIAVWEGHLNDLPLSDPGR</sequence>
<evidence type="ECO:0000313" key="1">
    <source>
        <dbReference type="EMBL" id="TFK82995.1"/>
    </source>
</evidence>
<keyword evidence="2" id="KW-1185">Reference proteome</keyword>
<proteinExistence type="predicted"/>
<dbReference type="InParanoid" id="A0A5C3NZZ9"/>
<organism evidence="1 2">
    <name type="scientific">Polyporus arcularius HHB13444</name>
    <dbReference type="NCBI Taxonomy" id="1314778"/>
    <lineage>
        <taxon>Eukaryota</taxon>
        <taxon>Fungi</taxon>
        <taxon>Dikarya</taxon>
        <taxon>Basidiomycota</taxon>
        <taxon>Agaricomycotina</taxon>
        <taxon>Agaricomycetes</taxon>
        <taxon>Polyporales</taxon>
        <taxon>Polyporaceae</taxon>
        <taxon>Polyporus</taxon>
    </lineage>
</organism>
<dbReference type="Proteomes" id="UP000308197">
    <property type="component" value="Unassembled WGS sequence"/>
</dbReference>
<dbReference type="AlphaFoldDB" id="A0A5C3NZZ9"/>
<dbReference type="EMBL" id="ML211430">
    <property type="protein sequence ID" value="TFK82995.1"/>
    <property type="molecule type" value="Genomic_DNA"/>
</dbReference>
<protein>
    <submittedName>
        <fullName evidence="1">Uncharacterized protein</fullName>
    </submittedName>
</protein>
<accession>A0A5C3NZZ9</accession>